<feature type="domain" description="Cytochrome c" evidence="5">
    <location>
        <begin position="171"/>
        <end position="278"/>
    </location>
</feature>
<dbReference type="InterPro" id="IPR051459">
    <property type="entry name" value="Cytochrome_c-type_DH"/>
</dbReference>
<dbReference type="EMBL" id="BSPQ01000016">
    <property type="protein sequence ID" value="GLS91919.1"/>
    <property type="molecule type" value="Genomic_DNA"/>
</dbReference>
<dbReference type="PANTHER" id="PTHR35008">
    <property type="entry name" value="BLL4482 PROTEIN-RELATED"/>
    <property type="match status" value="1"/>
</dbReference>
<name>A0ABQ6E3D5_9GAMM</name>
<dbReference type="Pfam" id="PF00034">
    <property type="entry name" value="Cytochrom_C"/>
    <property type="match status" value="1"/>
</dbReference>
<protein>
    <submittedName>
        <fullName evidence="6">Cytochrome c</fullName>
    </submittedName>
</protein>
<dbReference type="SUPFAM" id="SSF46626">
    <property type="entry name" value="Cytochrome c"/>
    <property type="match status" value="3"/>
</dbReference>
<organism evidence="6 7">
    <name type="scientific">Psychromonas marina</name>
    <dbReference type="NCBI Taxonomy" id="88364"/>
    <lineage>
        <taxon>Bacteria</taxon>
        <taxon>Pseudomonadati</taxon>
        <taxon>Pseudomonadota</taxon>
        <taxon>Gammaproteobacteria</taxon>
        <taxon>Alteromonadales</taxon>
        <taxon>Psychromonadaceae</taxon>
        <taxon>Psychromonas</taxon>
    </lineage>
</organism>
<keyword evidence="2 4" id="KW-0479">Metal-binding</keyword>
<dbReference type="Gene3D" id="1.10.760.10">
    <property type="entry name" value="Cytochrome c-like domain"/>
    <property type="match status" value="2"/>
</dbReference>
<evidence type="ECO:0000313" key="7">
    <source>
        <dbReference type="Proteomes" id="UP001157353"/>
    </source>
</evidence>
<evidence type="ECO:0000259" key="5">
    <source>
        <dbReference type="PROSITE" id="PS51007"/>
    </source>
</evidence>
<accession>A0ABQ6E3D5</accession>
<comment type="caution">
    <text evidence="6">The sequence shown here is derived from an EMBL/GenBank/DDBJ whole genome shotgun (WGS) entry which is preliminary data.</text>
</comment>
<dbReference type="Proteomes" id="UP001157353">
    <property type="component" value="Unassembled WGS sequence"/>
</dbReference>
<keyword evidence="7" id="KW-1185">Reference proteome</keyword>
<evidence type="ECO:0000256" key="2">
    <source>
        <dbReference type="ARBA" id="ARBA00022723"/>
    </source>
</evidence>
<sequence length="409" mass="45511">MNKILSHTISLAFVSVSFTLSASQELIEKGKYLADAADCYACHTTDDGQQYGGGKAFPLPMGMKIYSTNISSDKTFGIGNYTLEDFTAALREGKSANNGYLYPAMPYGSYALITDDDIKALFAYFQTVPAVKQKKTDNDVYFPANVRTGILGWNMLFLDDKRYLPDSEKSENWNRGNYLVNSFGHCGECHTPRNLFMALEKDKPFQGAVIGSTWAPNITAENLLKAGWGSDDLASLLRHGYSDKGVVTGEMYTVVKHSLSKLSEQDMRAVTGYLLNSDEYIASKTPVYDEKVITHEGYPTYMSYCASCHGDKGQGKPNFAPKMLGNGTLMEPNQYNVVYSIIGGIDSQYYNQVNSFDAMPSYQDKLSDQQLLDLMNYLSASFTFDKKEFTAPEIKALRESVLESLETEH</sequence>
<dbReference type="Pfam" id="PF13442">
    <property type="entry name" value="Cytochrome_CBB3"/>
    <property type="match status" value="1"/>
</dbReference>
<dbReference type="PROSITE" id="PS51007">
    <property type="entry name" value="CYTC"/>
    <property type="match status" value="3"/>
</dbReference>
<dbReference type="InterPro" id="IPR009056">
    <property type="entry name" value="Cyt_c-like_dom"/>
</dbReference>
<dbReference type="PANTHER" id="PTHR35008:SF4">
    <property type="entry name" value="BLL4482 PROTEIN"/>
    <property type="match status" value="1"/>
</dbReference>
<keyword evidence="3 4" id="KW-0408">Iron</keyword>
<dbReference type="InterPro" id="IPR014353">
    <property type="entry name" value="Membr-bd_ADH_cyt_c"/>
</dbReference>
<evidence type="ECO:0000256" key="4">
    <source>
        <dbReference type="PROSITE-ProRule" id="PRU00433"/>
    </source>
</evidence>
<reference evidence="7" key="1">
    <citation type="journal article" date="2019" name="Int. J. Syst. Evol. Microbiol.">
        <title>The Global Catalogue of Microorganisms (GCM) 10K type strain sequencing project: providing services to taxonomists for standard genome sequencing and annotation.</title>
        <authorList>
            <consortium name="The Broad Institute Genomics Platform"/>
            <consortium name="The Broad Institute Genome Sequencing Center for Infectious Disease"/>
            <person name="Wu L."/>
            <person name="Ma J."/>
        </authorList>
    </citation>
    <scope>NUCLEOTIDE SEQUENCE [LARGE SCALE GENOMIC DNA]</scope>
    <source>
        <strain evidence="7">NBRC 103166</strain>
    </source>
</reference>
<proteinExistence type="predicted"/>
<dbReference type="PIRSF" id="PIRSF000018">
    <property type="entry name" value="Mb_ADH_cyt_c"/>
    <property type="match status" value="1"/>
</dbReference>
<dbReference type="RefSeq" id="WP_284205012.1">
    <property type="nucleotide sequence ID" value="NZ_BSPQ01000016.1"/>
</dbReference>
<keyword evidence="1 4" id="KW-0349">Heme</keyword>
<gene>
    <name evidence="6" type="ORF">GCM10007916_29890</name>
</gene>
<evidence type="ECO:0000256" key="3">
    <source>
        <dbReference type="ARBA" id="ARBA00023004"/>
    </source>
</evidence>
<evidence type="ECO:0000256" key="1">
    <source>
        <dbReference type="ARBA" id="ARBA00022617"/>
    </source>
</evidence>
<evidence type="ECO:0000313" key="6">
    <source>
        <dbReference type="EMBL" id="GLS91919.1"/>
    </source>
</evidence>
<dbReference type="InterPro" id="IPR036909">
    <property type="entry name" value="Cyt_c-like_dom_sf"/>
</dbReference>
<feature type="domain" description="Cytochrome c" evidence="5">
    <location>
        <begin position="292"/>
        <end position="382"/>
    </location>
</feature>
<feature type="domain" description="Cytochrome c" evidence="5">
    <location>
        <begin position="25"/>
        <end position="129"/>
    </location>
</feature>